<protein>
    <recommendedName>
        <fullName evidence="5 6">EGF-like domain-containing protein</fullName>
    </recommendedName>
</protein>
<dbReference type="InterPro" id="IPR000742">
    <property type="entry name" value="EGF"/>
</dbReference>
<dbReference type="AlphaFoldDB" id="A0A814A4U0"/>
<dbReference type="GO" id="GO:0005576">
    <property type="term" value="C:extracellular region"/>
    <property type="evidence" value="ECO:0007669"/>
    <property type="project" value="TreeGrafter"/>
</dbReference>
<proteinExistence type="predicted"/>
<dbReference type="Proteomes" id="UP000663879">
    <property type="component" value="Unassembled WGS sequence"/>
</dbReference>
<feature type="compositionally biased region" description="Low complexity" evidence="3">
    <location>
        <begin position="724"/>
        <end position="736"/>
    </location>
</feature>
<dbReference type="InterPro" id="IPR009030">
    <property type="entry name" value="Growth_fac_rcpt_cys_sf"/>
</dbReference>
<evidence type="ECO:0000259" key="5">
    <source>
        <dbReference type="PROSITE" id="PS00022"/>
    </source>
</evidence>
<evidence type="ECO:0000256" key="1">
    <source>
        <dbReference type="ARBA" id="ARBA00022729"/>
    </source>
</evidence>
<keyword evidence="2" id="KW-1015">Disulfide bond</keyword>
<reference evidence="7" key="1">
    <citation type="submission" date="2021-02" db="EMBL/GenBank/DDBJ databases">
        <authorList>
            <person name="Nowell W R."/>
        </authorList>
    </citation>
    <scope>NUCLEOTIDE SEQUENCE</scope>
    <source>
        <strain evidence="7">Ploen Becks lab</strain>
    </source>
</reference>
<keyword evidence="8" id="KW-1185">Reference proteome</keyword>
<dbReference type="PANTHER" id="PTHR14949">
    <property type="entry name" value="EGF-LIKE-DOMAIN, MULTIPLE 7, 8"/>
    <property type="match status" value="1"/>
</dbReference>
<feature type="region of interest" description="Disordered" evidence="3">
    <location>
        <begin position="711"/>
        <end position="739"/>
    </location>
</feature>
<dbReference type="PROSITE" id="PS00022">
    <property type="entry name" value="EGF_1"/>
    <property type="match status" value="1"/>
</dbReference>
<feature type="chain" id="PRO_5032493188" description="EGF-like domain-containing protein" evidence="4">
    <location>
        <begin position="20"/>
        <end position="849"/>
    </location>
</feature>
<organism evidence="7 8">
    <name type="scientific">Brachionus calyciflorus</name>
    <dbReference type="NCBI Taxonomy" id="104777"/>
    <lineage>
        <taxon>Eukaryota</taxon>
        <taxon>Metazoa</taxon>
        <taxon>Spiralia</taxon>
        <taxon>Gnathifera</taxon>
        <taxon>Rotifera</taxon>
        <taxon>Eurotatoria</taxon>
        <taxon>Monogononta</taxon>
        <taxon>Pseudotrocha</taxon>
        <taxon>Ploima</taxon>
        <taxon>Brachionidae</taxon>
        <taxon>Brachionus</taxon>
    </lineage>
</organism>
<evidence type="ECO:0000259" key="6">
    <source>
        <dbReference type="PROSITE" id="PS01186"/>
    </source>
</evidence>
<evidence type="ECO:0000313" key="7">
    <source>
        <dbReference type="EMBL" id="CAF0908540.1"/>
    </source>
</evidence>
<name>A0A814A4U0_9BILA</name>
<dbReference type="SUPFAM" id="SSF57184">
    <property type="entry name" value="Growth factor receptor domain"/>
    <property type="match status" value="1"/>
</dbReference>
<dbReference type="GO" id="GO:0009986">
    <property type="term" value="C:cell surface"/>
    <property type="evidence" value="ECO:0007669"/>
    <property type="project" value="TreeGrafter"/>
</dbReference>
<evidence type="ECO:0000313" key="8">
    <source>
        <dbReference type="Proteomes" id="UP000663879"/>
    </source>
</evidence>
<keyword evidence="1 4" id="KW-0732">Signal</keyword>
<feature type="region of interest" description="Disordered" evidence="3">
    <location>
        <begin position="581"/>
        <end position="612"/>
    </location>
</feature>
<dbReference type="GO" id="GO:0005102">
    <property type="term" value="F:signaling receptor binding"/>
    <property type="evidence" value="ECO:0007669"/>
    <property type="project" value="TreeGrafter"/>
</dbReference>
<dbReference type="EMBL" id="CAJNOC010002040">
    <property type="protein sequence ID" value="CAF0908540.1"/>
    <property type="molecule type" value="Genomic_DNA"/>
</dbReference>
<feature type="compositionally biased region" description="Low complexity" evidence="3">
    <location>
        <begin position="600"/>
        <end position="610"/>
    </location>
</feature>
<feature type="domain" description="EGF-like" evidence="5 6">
    <location>
        <begin position="40"/>
        <end position="51"/>
    </location>
</feature>
<evidence type="ECO:0000256" key="4">
    <source>
        <dbReference type="SAM" id="SignalP"/>
    </source>
</evidence>
<dbReference type="PROSITE" id="PS01186">
    <property type="entry name" value="EGF_2"/>
    <property type="match status" value="1"/>
</dbReference>
<comment type="caution">
    <text evidence="7">The sequence shown here is derived from an EMBL/GenBank/DDBJ whole genome shotgun (WGS) entry which is preliminary data.</text>
</comment>
<sequence>MKSLLKIKLFFIFLSLVYSQCSENKECFHGGNFNTQTCECECYRGYSGDFCEKVNCNDQSDMCGSSLTPDMCVVDEISSFCPLMCGSIACKCGFDRCLNEGIFNQESCSCTCPLEFDGPLCEKRKTCEVSSCKNEGHVRLDTCECECFKNYDGKECENLLCDIPDPDDCISYTKDYCVVQALNSYCPHLCSKCSSDPISNSTNIGSTFSSFSSDSNLSTLFSSLSPLASSFTSNFGSTREGSFASDSVTSSQNDKTSAGVLLTSFPIYSDGSSISSKYTSSVTESISSSHGPGQTETLPDGITEYSSSAIDLSTTKDFSGASDPTYFSSTNNNFEISTNIETINSDRTTDSEGQTKITQESLTTNELKNTEVSDGSTINSKITESFTTENLISKNTDSMSSEIIVSTLLSDSLSTFQTSLSETDKQTTNFLATTELNSNDQNTGDAEFTDLATSSDSSFSNAPTKMSTNLLTVEFTSKNSDLTTGDSRVTDNDVTTVGEIETTSSLGTETSFQTSSKITEVQSDTTKLISLTTEGIKVTDFSITETNSYASGSPSEGQNSFTTGFSSENSNFTTEVTTKGVSDPIDETTLNGVTGSKLPESSSQSTVSEKSTGEILDSSDFYFSDEQLLTTLSGSTLTGSSGHSEDSSGLFTSFENDLSTARFGSVATDSSFTKSSSEISNLATDASKITENYTNLPNENTKVTESLITGAESENSDKTSSLATSNNFSNSGTTNSELGDISTSNKIDYLSTDAATEDFTESQKDQTTISSSISTGSSCIKDLECKNLGFFNKETCKCQCLQSYAGEFCEKFVCVEDNPLVCKDKSFCNQPGLQDLYTAFCPKLCGLCN</sequence>
<dbReference type="InterPro" id="IPR050969">
    <property type="entry name" value="Dev_Signal_Modulators"/>
</dbReference>
<evidence type="ECO:0000256" key="2">
    <source>
        <dbReference type="ARBA" id="ARBA00023157"/>
    </source>
</evidence>
<accession>A0A814A4U0</accession>
<dbReference type="PANTHER" id="PTHR14949:SF56">
    <property type="entry name" value="EGF-LIKE-DOMAIN, MULTIPLE 7"/>
    <property type="match status" value="1"/>
</dbReference>
<gene>
    <name evidence="7" type="ORF">OXX778_LOCUS11773</name>
</gene>
<feature type="signal peptide" evidence="4">
    <location>
        <begin position="1"/>
        <end position="19"/>
    </location>
</feature>
<evidence type="ECO:0000256" key="3">
    <source>
        <dbReference type="SAM" id="MobiDB-lite"/>
    </source>
</evidence>